<dbReference type="OrthoDB" id="3535795at2"/>
<dbReference type="EMBL" id="QMEY01000013">
    <property type="protein sequence ID" value="RBQ17085.1"/>
    <property type="molecule type" value="Genomic_DNA"/>
</dbReference>
<reference evidence="1 2" key="1">
    <citation type="submission" date="2018-06" db="EMBL/GenBank/DDBJ databases">
        <title>Sphaerisporangium craniellae sp. nov., isolated from a marine sponge in the South China Sea.</title>
        <authorList>
            <person name="Li L."/>
        </authorList>
    </citation>
    <scope>NUCLEOTIDE SEQUENCE [LARGE SCALE GENOMIC DNA]</scope>
    <source>
        <strain evidence="1 2">LHW63015</strain>
    </source>
</reference>
<sequence>MRDEAAFVLDSTILAECARGDTELIGMIQQFDADGVTLVVPALAVSAAVMGIAERPERSAVVRGICRLASAEFAGLVTFDDAVELARARAYEALLREPWDAHVAEAALNRRVPILTLDGERWKNAVRDISGELAVVVVADLGE</sequence>
<evidence type="ECO:0000313" key="2">
    <source>
        <dbReference type="Proteomes" id="UP000253303"/>
    </source>
</evidence>
<protein>
    <recommendedName>
        <fullName evidence="3">PIN domain-containing protein</fullName>
    </recommendedName>
</protein>
<dbReference type="AlphaFoldDB" id="A0A366LT11"/>
<dbReference type="SUPFAM" id="SSF88723">
    <property type="entry name" value="PIN domain-like"/>
    <property type="match status" value="1"/>
</dbReference>
<dbReference type="InterPro" id="IPR029060">
    <property type="entry name" value="PIN-like_dom_sf"/>
</dbReference>
<gene>
    <name evidence="1" type="ORF">DP939_26725</name>
</gene>
<comment type="caution">
    <text evidence="1">The sequence shown here is derived from an EMBL/GenBank/DDBJ whole genome shotgun (WGS) entry which is preliminary data.</text>
</comment>
<organism evidence="1 2">
    <name type="scientific">Spongiactinospora rosea</name>
    <dbReference type="NCBI Taxonomy" id="2248750"/>
    <lineage>
        <taxon>Bacteria</taxon>
        <taxon>Bacillati</taxon>
        <taxon>Actinomycetota</taxon>
        <taxon>Actinomycetes</taxon>
        <taxon>Streptosporangiales</taxon>
        <taxon>Streptosporangiaceae</taxon>
        <taxon>Spongiactinospora</taxon>
    </lineage>
</organism>
<name>A0A366LT11_9ACTN</name>
<dbReference type="RefSeq" id="WP_113983531.1">
    <property type="nucleotide sequence ID" value="NZ_QMEY01000013.1"/>
</dbReference>
<dbReference type="Proteomes" id="UP000253303">
    <property type="component" value="Unassembled WGS sequence"/>
</dbReference>
<proteinExistence type="predicted"/>
<keyword evidence="2" id="KW-1185">Reference proteome</keyword>
<accession>A0A366LT11</accession>
<evidence type="ECO:0000313" key="1">
    <source>
        <dbReference type="EMBL" id="RBQ17085.1"/>
    </source>
</evidence>
<dbReference type="Gene3D" id="3.40.50.1010">
    <property type="entry name" value="5'-nuclease"/>
    <property type="match status" value="1"/>
</dbReference>
<evidence type="ECO:0008006" key="3">
    <source>
        <dbReference type="Google" id="ProtNLM"/>
    </source>
</evidence>